<keyword evidence="6" id="KW-1185">Reference proteome</keyword>
<feature type="domain" description="MATH" evidence="4">
    <location>
        <begin position="15"/>
        <end position="148"/>
    </location>
</feature>
<evidence type="ECO:0000313" key="6">
    <source>
        <dbReference type="Proteomes" id="UP001497457"/>
    </source>
</evidence>
<evidence type="ECO:0000313" key="5">
    <source>
        <dbReference type="EMBL" id="CAL4986660.1"/>
    </source>
</evidence>
<dbReference type="InterPro" id="IPR008974">
    <property type="entry name" value="TRAF-like"/>
</dbReference>
<dbReference type="PANTHER" id="PTHR26379">
    <property type="entry name" value="BTB/POZ AND MATH DOMAIN-CONTAINING PROTEIN 1"/>
    <property type="match status" value="1"/>
</dbReference>
<dbReference type="AlphaFoldDB" id="A0ABC9AXF3"/>
<dbReference type="InterPro" id="IPR002083">
    <property type="entry name" value="MATH/TRAF_dom"/>
</dbReference>
<organism evidence="5 6">
    <name type="scientific">Urochloa decumbens</name>
    <dbReference type="NCBI Taxonomy" id="240449"/>
    <lineage>
        <taxon>Eukaryota</taxon>
        <taxon>Viridiplantae</taxon>
        <taxon>Streptophyta</taxon>
        <taxon>Embryophyta</taxon>
        <taxon>Tracheophyta</taxon>
        <taxon>Spermatophyta</taxon>
        <taxon>Magnoliopsida</taxon>
        <taxon>Liliopsida</taxon>
        <taxon>Poales</taxon>
        <taxon>Poaceae</taxon>
        <taxon>PACMAD clade</taxon>
        <taxon>Panicoideae</taxon>
        <taxon>Panicodae</taxon>
        <taxon>Paniceae</taxon>
        <taxon>Melinidinae</taxon>
        <taxon>Urochloa</taxon>
    </lineage>
</organism>
<dbReference type="PROSITE" id="PS50097">
    <property type="entry name" value="BTB"/>
    <property type="match status" value="1"/>
</dbReference>
<dbReference type="InterPro" id="IPR056423">
    <property type="entry name" value="BACK_BPM_SPOP"/>
</dbReference>
<dbReference type="PROSITE" id="PS50144">
    <property type="entry name" value="MATH"/>
    <property type="match status" value="1"/>
</dbReference>
<dbReference type="Gene3D" id="2.60.210.10">
    <property type="entry name" value="Apoptosis, Tumor Necrosis Factor Receptor Associated Protein 2, Chain A"/>
    <property type="match status" value="1"/>
</dbReference>
<dbReference type="Proteomes" id="UP001497457">
    <property type="component" value="Chromosome 23rd"/>
</dbReference>
<feature type="domain" description="BTB" evidence="3">
    <location>
        <begin position="187"/>
        <end position="255"/>
    </location>
</feature>
<dbReference type="PANTHER" id="PTHR26379:SF483">
    <property type="entry name" value="OS11G0619800 PROTEIN"/>
    <property type="match status" value="1"/>
</dbReference>
<reference evidence="5" key="1">
    <citation type="submission" date="2024-10" db="EMBL/GenBank/DDBJ databases">
        <authorList>
            <person name="Ryan C."/>
        </authorList>
    </citation>
    <scope>NUCLEOTIDE SEQUENCE [LARGE SCALE GENOMIC DNA]</scope>
</reference>
<dbReference type="SUPFAM" id="SSF49599">
    <property type="entry name" value="TRAF domain-like"/>
    <property type="match status" value="1"/>
</dbReference>
<proteinExistence type="inferred from homology"/>
<comment type="similarity">
    <text evidence="2">Belongs to the Tdpoz family.</text>
</comment>
<dbReference type="InterPro" id="IPR045005">
    <property type="entry name" value="BPM1-6"/>
</dbReference>
<comment type="pathway">
    <text evidence="1">Protein modification; protein ubiquitination.</text>
</comment>
<dbReference type="CDD" id="cd00121">
    <property type="entry name" value="MATH"/>
    <property type="match status" value="1"/>
</dbReference>
<dbReference type="CDD" id="cd18280">
    <property type="entry name" value="BTB_POZ_BPM_plant"/>
    <property type="match status" value="1"/>
</dbReference>
<evidence type="ECO:0000256" key="2">
    <source>
        <dbReference type="ARBA" id="ARBA00010846"/>
    </source>
</evidence>
<protein>
    <submittedName>
        <fullName evidence="5">Uncharacterized protein</fullName>
    </submittedName>
</protein>
<dbReference type="SUPFAM" id="SSF54695">
    <property type="entry name" value="POZ domain"/>
    <property type="match status" value="1"/>
</dbReference>
<dbReference type="SMART" id="SM00225">
    <property type="entry name" value="BTB"/>
    <property type="match status" value="1"/>
</dbReference>
<dbReference type="Pfam" id="PF24570">
    <property type="entry name" value="BACK_BPM_SPOP"/>
    <property type="match status" value="1"/>
</dbReference>
<gene>
    <name evidence="5" type="ORF">URODEC1_LOCUS58477</name>
</gene>
<name>A0ABC9AXF3_9POAL</name>
<dbReference type="InterPro" id="IPR000210">
    <property type="entry name" value="BTB/POZ_dom"/>
</dbReference>
<evidence type="ECO:0000259" key="4">
    <source>
        <dbReference type="PROSITE" id="PS50144"/>
    </source>
</evidence>
<dbReference type="EMBL" id="OZ075133">
    <property type="protein sequence ID" value="CAL4986660.1"/>
    <property type="molecule type" value="Genomic_DNA"/>
</dbReference>
<dbReference type="InterPro" id="IPR011333">
    <property type="entry name" value="SKP1/BTB/POZ_sf"/>
</dbReference>
<evidence type="ECO:0000256" key="1">
    <source>
        <dbReference type="ARBA" id="ARBA00004906"/>
    </source>
</evidence>
<dbReference type="Gene3D" id="1.25.40.420">
    <property type="match status" value="1"/>
</dbReference>
<dbReference type="Pfam" id="PF22486">
    <property type="entry name" value="MATH_2"/>
    <property type="match status" value="1"/>
</dbReference>
<accession>A0ABC9AXF3</accession>
<dbReference type="Gene3D" id="3.30.710.10">
    <property type="entry name" value="Potassium Channel Kv1.1, Chain A"/>
    <property type="match status" value="1"/>
</dbReference>
<dbReference type="Pfam" id="PF00651">
    <property type="entry name" value="BTB"/>
    <property type="match status" value="1"/>
</dbReference>
<sequence length="353" mass="39431">MASNSTSVVAEHLVTASHVLRIESFSATKGLGIGKSIDSKPFTVGGHSWVIRYYPDSIDSKNPDWISVYVRLDRPAVTGEVVRARFSFSILGKDGERDLSGSYAVSETRNFSVDGSRQWGYEKFIRRRRGLENSSYLRGDCLRVKCELTVVTFGVRTESSTKRRRIAVPPSDLHQDLCRLLLSRRGGDVVFKVGDELFTAHKSVLAARSSVFDAEFFGPLKEKTGDGHVRIEDMEANVFKVLLDFIYTDSLPAMDEAEEVVMAQHLLVAADRYDLKRLKLMCENKLCNHIDIGTVATTMVLAEQHGCQGLRESCFEFLSTPGNLKKIKATDGYQHLKASCPSFLEELVDKFAT</sequence>
<evidence type="ECO:0000259" key="3">
    <source>
        <dbReference type="PROSITE" id="PS50097"/>
    </source>
</evidence>